<dbReference type="PIRSF" id="PIRSF033101">
    <property type="entry name" value="UCP033101"/>
    <property type="match status" value="1"/>
</dbReference>
<sequence>MVSQGSIMALIVQVILGIVIPLSLLFYCRRTLQISYRAVGVGILIYVVFSQLLEQVLHAYLFSGSPVTAVWLNNPWIAAVYGGLAAGLFETAGRWFGFSLLLRKRQERKDGIAAGIGHGGIEALLIGAGMGLLGIVYAVMINSGTFEQPFGAEATAEQHALFQGIKDRMIHTSQSEFWLGAFERIPAVSIQIALSLTVLYGIRTRRTVYLLYAVLVHALIDFFAGLYQAKMIPLWTVEGIVWGWGLGAFFVIVKSKAWFAALASGPAKEEKVPPDIKLFH</sequence>
<feature type="transmembrane region" description="Helical" evidence="1">
    <location>
        <begin position="123"/>
        <end position="141"/>
    </location>
</feature>
<dbReference type="KEGG" id="pms:KNP414_05624"/>
<dbReference type="HOGENOM" id="CLU_076015_0_0_9"/>
<feature type="transmembrane region" description="Helical" evidence="1">
    <location>
        <begin position="185"/>
        <end position="202"/>
    </location>
</feature>
<organism evidence="2 3">
    <name type="scientific">Paenibacillus mucilaginosus (strain KNP414)</name>
    <dbReference type="NCBI Taxonomy" id="1036673"/>
    <lineage>
        <taxon>Bacteria</taxon>
        <taxon>Bacillati</taxon>
        <taxon>Bacillota</taxon>
        <taxon>Bacilli</taxon>
        <taxon>Bacillales</taxon>
        <taxon>Paenibacillaceae</taxon>
        <taxon>Paenibacillus</taxon>
    </lineage>
</organism>
<proteinExistence type="predicted"/>
<evidence type="ECO:0000256" key="1">
    <source>
        <dbReference type="SAM" id="Phobius"/>
    </source>
</evidence>
<feature type="transmembrane region" description="Helical" evidence="1">
    <location>
        <begin position="6"/>
        <end position="27"/>
    </location>
</feature>
<dbReference type="InterPro" id="IPR011397">
    <property type="entry name" value="YhfC"/>
</dbReference>
<dbReference type="RefSeq" id="WP_013919301.1">
    <property type="nucleotide sequence ID" value="NC_015690.1"/>
</dbReference>
<feature type="transmembrane region" description="Helical" evidence="1">
    <location>
        <begin position="233"/>
        <end position="253"/>
    </location>
</feature>
<evidence type="ECO:0000313" key="3">
    <source>
        <dbReference type="Proteomes" id="UP000006620"/>
    </source>
</evidence>
<keyword evidence="1" id="KW-0472">Membrane</keyword>
<evidence type="ECO:0000313" key="2">
    <source>
        <dbReference type="EMBL" id="AEI44148.1"/>
    </source>
</evidence>
<dbReference type="Proteomes" id="UP000006620">
    <property type="component" value="Chromosome"/>
</dbReference>
<dbReference type="Pfam" id="PF10086">
    <property type="entry name" value="YhfC"/>
    <property type="match status" value="1"/>
</dbReference>
<dbReference type="AlphaFoldDB" id="F8FLM1"/>
<reference evidence="2 3" key="2">
    <citation type="journal article" date="2013" name="Genome Announc.">
        <title>Genome Sequence of Growth-Improving Paenibacillus mucilaginosus Strain KNP414.</title>
        <authorList>
            <person name="Lu J.J."/>
            <person name="Wang J.F."/>
            <person name="Hu X.F."/>
        </authorList>
    </citation>
    <scope>NUCLEOTIDE SEQUENCE [LARGE SCALE GENOMIC DNA]</scope>
    <source>
        <strain evidence="2 3">KNP414</strain>
    </source>
</reference>
<keyword evidence="1" id="KW-1133">Transmembrane helix</keyword>
<reference evidence="3" key="1">
    <citation type="submission" date="2011-06" db="EMBL/GenBank/DDBJ databases">
        <title>Complete genome sequence of Paenibacillus mucilaginosus KNP414.</title>
        <authorList>
            <person name="Wang J."/>
            <person name="Hu S."/>
            <person name="Hu X."/>
            <person name="Zhang B."/>
            <person name="Dong D."/>
            <person name="Zhang S."/>
            <person name="Zhao K."/>
            <person name="Wu D."/>
        </authorList>
    </citation>
    <scope>NUCLEOTIDE SEQUENCE [LARGE SCALE GENOMIC DNA]</scope>
    <source>
        <strain evidence="3">KNP414</strain>
    </source>
</reference>
<evidence type="ECO:0008006" key="4">
    <source>
        <dbReference type="Google" id="ProtNLM"/>
    </source>
</evidence>
<name>F8FLM1_PAEMK</name>
<feature type="transmembrane region" description="Helical" evidence="1">
    <location>
        <begin position="76"/>
        <end position="102"/>
    </location>
</feature>
<protein>
    <recommendedName>
        <fullName evidence="4">YhfC</fullName>
    </recommendedName>
</protein>
<accession>F8FLM1</accession>
<dbReference type="EMBL" id="CP002869">
    <property type="protein sequence ID" value="AEI44148.1"/>
    <property type="molecule type" value="Genomic_DNA"/>
</dbReference>
<feature type="transmembrane region" description="Helical" evidence="1">
    <location>
        <begin position="34"/>
        <end position="53"/>
    </location>
</feature>
<dbReference type="PATRIC" id="fig|1036673.3.peg.5218"/>
<keyword evidence="1" id="KW-0812">Transmembrane</keyword>
<feature type="transmembrane region" description="Helical" evidence="1">
    <location>
        <begin position="209"/>
        <end position="227"/>
    </location>
</feature>
<gene>
    <name evidence="2" type="ordered locus">KNP414_05624</name>
</gene>